<reference evidence="1 2" key="1">
    <citation type="submission" date="2024-04" db="EMBL/GenBank/DDBJ databases">
        <title>Tritrichomonas musculus Genome.</title>
        <authorList>
            <person name="Alves-Ferreira E."/>
            <person name="Grigg M."/>
            <person name="Lorenzi H."/>
            <person name="Galac M."/>
        </authorList>
    </citation>
    <scope>NUCLEOTIDE SEQUENCE [LARGE SCALE GENOMIC DNA]</scope>
    <source>
        <strain evidence="1 2">EAF2021</strain>
    </source>
</reference>
<keyword evidence="2" id="KW-1185">Reference proteome</keyword>
<organism evidence="1 2">
    <name type="scientific">Tritrichomonas musculus</name>
    <dbReference type="NCBI Taxonomy" id="1915356"/>
    <lineage>
        <taxon>Eukaryota</taxon>
        <taxon>Metamonada</taxon>
        <taxon>Parabasalia</taxon>
        <taxon>Tritrichomonadida</taxon>
        <taxon>Tritrichomonadidae</taxon>
        <taxon>Tritrichomonas</taxon>
    </lineage>
</organism>
<dbReference type="SUPFAM" id="SSF50978">
    <property type="entry name" value="WD40 repeat-like"/>
    <property type="match status" value="1"/>
</dbReference>
<proteinExistence type="predicted"/>
<dbReference type="EMBL" id="JAPFFF010000007">
    <property type="protein sequence ID" value="KAK8886517.1"/>
    <property type="molecule type" value="Genomic_DNA"/>
</dbReference>
<dbReference type="Proteomes" id="UP001470230">
    <property type="component" value="Unassembled WGS sequence"/>
</dbReference>
<evidence type="ECO:0000313" key="1">
    <source>
        <dbReference type="EMBL" id="KAK8886517.1"/>
    </source>
</evidence>
<protein>
    <recommendedName>
        <fullName evidence="3">Coatomer WD associated region domain-containing protein</fullName>
    </recommendedName>
</protein>
<evidence type="ECO:0000313" key="2">
    <source>
        <dbReference type="Proteomes" id="UP001470230"/>
    </source>
</evidence>
<dbReference type="InterPro" id="IPR036322">
    <property type="entry name" value="WD40_repeat_dom_sf"/>
</dbReference>
<comment type="caution">
    <text evidence="1">The sequence shown here is derived from an EMBL/GenBank/DDBJ whole genome shotgun (WGS) entry which is preliminary data.</text>
</comment>
<gene>
    <name evidence="1" type="ORF">M9Y10_041981</name>
</gene>
<evidence type="ECO:0008006" key="3">
    <source>
        <dbReference type="Google" id="ProtNLM"/>
    </source>
</evidence>
<accession>A0ABR2K7N9</accession>
<sequence length="713" mass="81038">MKNCRFISLINKEQDKVIVGDDNDIVVWKLVNQSWVRSNILKIGSKFDFTEILTFSKQNDQLLLTTASNWLTRVEYRNNKSFVSQRIKMIDGVPIDYSFGHGSIAFLTGNNSILFTSKTPESIIKTGKSESDSSDDVSQVFHVVDDSNLDESSATLETDENDLSNSMTLENNSFTPIADLESQYLMRNGYDNEIHLVRSESDILNKNAGFASQANDSLLGNSNTISLSFKIKENDETIKLKNIEWISSQKVIVWGKKCFYIIDLNSRTITDPLQTKFDKKSNFIDQIFFSKSHKIMCMLLNHKRLYVIDTENDLKIINSVNFGKLVKKEKKCLFGSVSPKEDQIVLASQNSLFFVNLNDKNLLKHINSSLEFKATFISWKERGIVIGTEKGSVFLILKKKIDNIIKSAEMNNRSVKVIYESARNGKKKMGPIKSVLSCRNRGLIILDSYNKGIVVSKDVKILAESIRVLKQSSTDTFLVRLQNYDKLVVINAFGDFSPPLPPCYYLAKKNNISFKSSKIDLNESEQFDSITNQLFNTKESNHSIPLRNSVLLLNQILSFHDSFASRSSKAFLALGHLEKARNLLIRTEPNDKDYLNNMMLAALYNSCSNQSESIDLVIKGLISNNLITRAVDILLITKEHFKVAEILYKFDRNIDAYFILMLNHEYVSDHLKNLIPKIANSLISQKQNAIYGLKLLSTFGYTNEMINELSLIL</sequence>
<name>A0ABR2K7N9_9EUKA</name>